<dbReference type="InterPro" id="IPR009061">
    <property type="entry name" value="DNA-bd_dom_put_sf"/>
</dbReference>
<dbReference type="SMART" id="SM00422">
    <property type="entry name" value="HTH_MERR"/>
    <property type="match status" value="1"/>
</dbReference>
<evidence type="ECO:0000313" key="5">
    <source>
        <dbReference type="Proteomes" id="UP001317322"/>
    </source>
</evidence>
<dbReference type="RefSeq" id="WP_227565697.1">
    <property type="nucleotide sequence ID" value="NZ_CP101989.1"/>
</dbReference>
<protein>
    <submittedName>
        <fullName evidence="4">MerR family transcriptional regulator</fullName>
    </submittedName>
</protein>
<sequence>MAPAADETSVGPGDAERTGPAAEADRAPEPPGAGSPALTVAAVARRLGVAPATLRTWDRRYGLGPSEHSAGAHRRYSTHDLERLLVMRRLTIDGVAPAEAARLALSSDVRDAVVPPTTPASDDLTGRLPATTVPSARTDGGARGSATSGRADGGAGATVALVDAALTGRADRCAALLDVAAGQDLARWWTGLVQPALAALARRTVVERPGVDARETLLGAVLAALRAHTATPPPSGAPVVLLLPVPGEPRPVLAHVLAAALVDGGVDARLVAGPVSTRHAGELALMTRARAVVTLSESPTPDLSVVARLAQERSDLPQFVMVAEAAEGRVPLDRSVHRARTLPGLLHEALAAVVQSSPL</sequence>
<dbReference type="PANTHER" id="PTHR30204">
    <property type="entry name" value="REDOX-CYCLING DRUG-SENSING TRANSCRIPTIONAL ACTIVATOR SOXR"/>
    <property type="match status" value="1"/>
</dbReference>
<dbReference type="InterPro" id="IPR000551">
    <property type="entry name" value="MerR-type_HTH_dom"/>
</dbReference>
<dbReference type="Proteomes" id="UP001317322">
    <property type="component" value="Chromosome"/>
</dbReference>
<dbReference type="CDD" id="cd01104">
    <property type="entry name" value="HTH_MlrA-CarA"/>
    <property type="match status" value="1"/>
</dbReference>
<keyword evidence="5" id="KW-1185">Reference proteome</keyword>
<dbReference type="SUPFAM" id="SSF46955">
    <property type="entry name" value="Putative DNA-binding domain"/>
    <property type="match status" value="1"/>
</dbReference>
<evidence type="ECO:0000256" key="1">
    <source>
        <dbReference type="ARBA" id="ARBA00023125"/>
    </source>
</evidence>
<feature type="domain" description="HTH merR-type" evidence="3">
    <location>
        <begin position="37"/>
        <end position="106"/>
    </location>
</feature>
<dbReference type="PANTHER" id="PTHR30204:SF97">
    <property type="entry name" value="MERR FAMILY REGULATORY PROTEIN"/>
    <property type="match status" value="1"/>
</dbReference>
<dbReference type="InterPro" id="IPR047057">
    <property type="entry name" value="MerR_fam"/>
</dbReference>
<dbReference type="Gene3D" id="1.10.1660.10">
    <property type="match status" value="1"/>
</dbReference>
<dbReference type="Pfam" id="PF13411">
    <property type="entry name" value="MerR_1"/>
    <property type="match status" value="1"/>
</dbReference>
<dbReference type="PROSITE" id="PS50937">
    <property type="entry name" value="HTH_MERR_2"/>
    <property type="match status" value="1"/>
</dbReference>
<evidence type="ECO:0000313" key="4">
    <source>
        <dbReference type="EMBL" id="UUI64139.1"/>
    </source>
</evidence>
<evidence type="ECO:0000256" key="2">
    <source>
        <dbReference type="SAM" id="MobiDB-lite"/>
    </source>
</evidence>
<name>A0ABY5K1L7_9CELL</name>
<dbReference type="EMBL" id="CP101989">
    <property type="protein sequence ID" value="UUI64139.1"/>
    <property type="molecule type" value="Genomic_DNA"/>
</dbReference>
<accession>A0ABY5K1L7</accession>
<evidence type="ECO:0000259" key="3">
    <source>
        <dbReference type="PROSITE" id="PS50937"/>
    </source>
</evidence>
<reference evidence="4 5" key="1">
    <citation type="submission" date="2022-07" db="EMBL/GenBank/DDBJ databases">
        <title>Novel species in genus cellulomonas.</title>
        <authorList>
            <person name="Ye L."/>
        </authorList>
    </citation>
    <scope>NUCLEOTIDE SEQUENCE [LARGE SCALE GENOMIC DNA]</scope>
    <source>
        <strain evidence="5">zg-Y908</strain>
    </source>
</reference>
<keyword evidence="1" id="KW-0238">DNA-binding</keyword>
<gene>
    <name evidence="4" type="ORF">NP075_13500</name>
</gene>
<feature type="region of interest" description="Disordered" evidence="2">
    <location>
        <begin position="1"/>
        <end position="36"/>
    </location>
</feature>
<feature type="region of interest" description="Disordered" evidence="2">
    <location>
        <begin position="114"/>
        <end position="153"/>
    </location>
</feature>
<proteinExistence type="predicted"/>
<organism evidence="4 5">
    <name type="scientific">Cellulomonas wangsupingiae</name>
    <dbReference type="NCBI Taxonomy" id="2968085"/>
    <lineage>
        <taxon>Bacteria</taxon>
        <taxon>Bacillati</taxon>
        <taxon>Actinomycetota</taxon>
        <taxon>Actinomycetes</taxon>
        <taxon>Micrococcales</taxon>
        <taxon>Cellulomonadaceae</taxon>
        <taxon>Cellulomonas</taxon>
    </lineage>
</organism>